<dbReference type="Gene3D" id="3.90.550.10">
    <property type="entry name" value="Spore Coat Polysaccharide Biosynthesis Protein SpsA, Chain A"/>
    <property type="match status" value="1"/>
</dbReference>
<sequence length="248" mass="27940">MDSITGQSYPHWQLVIINDGAEPAGINRLTEAYQAEYPGQLELIHLPQPVGPARAANTGLLHLDTELAAFHDDDDTWSPDFLLRATQTYREAGLRLPQIGGVVCHVNRVVEDVEGNIIRIRKTENHNQHIGTGLLSLRELCKGNFIPLIGFLFDLKTAKETGLFDPGMSVLSDWDFCLQMMMKKDIWLQGETLAAIHHRETVREESHRNLSSDIAQTALYTVYLENKWLRRDLQNGRSGAGTLMNLLK</sequence>
<dbReference type="InterPro" id="IPR029044">
    <property type="entry name" value="Nucleotide-diphossugar_trans"/>
</dbReference>
<dbReference type="EMBL" id="JAPQFL010000002">
    <property type="protein sequence ID" value="MDD9327508.1"/>
    <property type="molecule type" value="Genomic_DNA"/>
</dbReference>
<proteinExistence type="predicted"/>
<dbReference type="InterPro" id="IPR001173">
    <property type="entry name" value="Glyco_trans_2-like"/>
</dbReference>
<dbReference type="PANTHER" id="PTHR43685:SF2">
    <property type="entry name" value="GLYCOSYLTRANSFERASE 2-LIKE DOMAIN-CONTAINING PROTEIN"/>
    <property type="match status" value="1"/>
</dbReference>
<dbReference type="SUPFAM" id="SSF53448">
    <property type="entry name" value="Nucleotide-diphospho-sugar transferases"/>
    <property type="match status" value="1"/>
</dbReference>
<name>A0A9X4IDV0_9NEIS</name>
<evidence type="ECO:0000313" key="3">
    <source>
        <dbReference type="EMBL" id="WWY02672.1"/>
    </source>
</evidence>
<reference evidence="3" key="2">
    <citation type="submission" date="2024-02" db="EMBL/GenBank/DDBJ databases">
        <title>Neisseria leonii sp. nov.</title>
        <authorList>
            <person name="Boutroux M."/>
            <person name="Favre-Rochex S."/>
            <person name="Gorgette O."/>
            <person name="Touak G."/>
            <person name="Muhle E."/>
            <person name="Chesneau O."/>
            <person name="Clermont D."/>
            <person name="Rahi P."/>
        </authorList>
    </citation>
    <scope>NUCLEOTIDE SEQUENCE</scope>
    <source>
        <strain evidence="3">51.81</strain>
    </source>
</reference>
<organism evidence="2">
    <name type="scientific">Neisseria leonii</name>
    <dbReference type="NCBI Taxonomy" id="2995413"/>
    <lineage>
        <taxon>Bacteria</taxon>
        <taxon>Pseudomonadati</taxon>
        <taxon>Pseudomonadota</taxon>
        <taxon>Betaproteobacteria</taxon>
        <taxon>Neisseriales</taxon>
        <taxon>Neisseriaceae</taxon>
        <taxon>Neisseria</taxon>
    </lineage>
</organism>
<evidence type="ECO:0000313" key="4">
    <source>
        <dbReference type="Proteomes" id="UP001149607"/>
    </source>
</evidence>
<keyword evidence="3" id="KW-0808">Transferase</keyword>
<dbReference type="PANTHER" id="PTHR43685">
    <property type="entry name" value="GLYCOSYLTRANSFERASE"/>
    <property type="match status" value="1"/>
</dbReference>
<evidence type="ECO:0000313" key="2">
    <source>
        <dbReference type="EMBL" id="MDD9327508.1"/>
    </source>
</evidence>
<dbReference type="InterPro" id="IPR050834">
    <property type="entry name" value="Glycosyltransf_2"/>
</dbReference>
<keyword evidence="3" id="KW-0328">Glycosyltransferase</keyword>
<protein>
    <submittedName>
        <fullName evidence="2">Glycosyltransferase</fullName>
        <ecNumber evidence="3">2.4.-.-</ecNumber>
    </submittedName>
</protein>
<dbReference type="Pfam" id="PF00535">
    <property type="entry name" value="Glycos_transf_2"/>
    <property type="match status" value="1"/>
</dbReference>
<dbReference type="Proteomes" id="UP001149607">
    <property type="component" value="Chromosome"/>
</dbReference>
<reference evidence="2" key="1">
    <citation type="submission" date="2022-10" db="EMBL/GenBank/DDBJ databases">
        <authorList>
            <person name="Boutroux M."/>
        </authorList>
    </citation>
    <scope>NUCLEOTIDE SEQUENCE</scope>
    <source>
        <strain evidence="2">51.81</strain>
    </source>
</reference>
<dbReference type="EMBL" id="CP146598">
    <property type="protein sequence ID" value="WWY02672.1"/>
    <property type="molecule type" value="Genomic_DNA"/>
</dbReference>
<dbReference type="RefSeq" id="WP_274584760.1">
    <property type="nucleotide sequence ID" value="NZ_CP146598.1"/>
</dbReference>
<dbReference type="AlphaFoldDB" id="A0A9X4IDV0"/>
<keyword evidence="4" id="KW-1185">Reference proteome</keyword>
<dbReference type="GO" id="GO:0016757">
    <property type="term" value="F:glycosyltransferase activity"/>
    <property type="evidence" value="ECO:0007669"/>
    <property type="project" value="UniProtKB-KW"/>
</dbReference>
<evidence type="ECO:0000259" key="1">
    <source>
        <dbReference type="Pfam" id="PF00535"/>
    </source>
</evidence>
<accession>A0A9X4IDV0</accession>
<dbReference type="EC" id="2.4.-.-" evidence="3"/>
<gene>
    <name evidence="2" type="ORF">ORY91_000913</name>
    <name evidence="3" type="ORF">V9W64_08185</name>
</gene>
<feature type="domain" description="Glycosyltransferase 2-like" evidence="1">
    <location>
        <begin position="2"/>
        <end position="91"/>
    </location>
</feature>